<protein>
    <submittedName>
        <fullName evidence="3">Transposase</fullName>
    </submittedName>
</protein>
<dbReference type="InterPro" id="IPR009057">
    <property type="entry name" value="Homeodomain-like_sf"/>
</dbReference>
<accession>A0A1B8QKY6</accession>
<dbReference type="GO" id="GO:0004803">
    <property type="term" value="F:transposase activity"/>
    <property type="evidence" value="ECO:0007669"/>
    <property type="project" value="InterPro"/>
</dbReference>
<dbReference type="Pfam" id="PF01527">
    <property type="entry name" value="HTH_Tnp_1"/>
    <property type="match status" value="1"/>
</dbReference>
<gene>
    <name evidence="3" type="ORF">A9306_03635</name>
</gene>
<evidence type="ECO:0000313" key="3">
    <source>
        <dbReference type="EMBL" id="OBX84240.1"/>
    </source>
</evidence>
<dbReference type="InterPro" id="IPR036388">
    <property type="entry name" value="WH-like_DNA-bd_sf"/>
</dbReference>
<dbReference type="Gene3D" id="1.10.10.10">
    <property type="entry name" value="Winged helix-like DNA-binding domain superfamily/Winged helix DNA-binding domain"/>
    <property type="match status" value="1"/>
</dbReference>
<keyword evidence="2" id="KW-0175">Coiled coil</keyword>
<dbReference type="EMBL" id="LZNA01000007">
    <property type="protein sequence ID" value="OBX84240.1"/>
    <property type="molecule type" value="Genomic_DNA"/>
</dbReference>
<evidence type="ECO:0000256" key="1">
    <source>
        <dbReference type="ARBA" id="ARBA00009964"/>
    </source>
</evidence>
<organism evidence="3 4">
    <name type="scientific">Faucicola atlantae</name>
    <dbReference type="NCBI Taxonomy" id="34059"/>
    <lineage>
        <taxon>Bacteria</taxon>
        <taxon>Pseudomonadati</taxon>
        <taxon>Pseudomonadota</taxon>
        <taxon>Gammaproteobacteria</taxon>
        <taxon>Moraxellales</taxon>
        <taxon>Moraxellaceae</taxon>
        <taxon>Faucicola</taxon>
    </lineage>
</organism>
<dbReference type="GO" id="GO:0003677">
    <property type="term" value="F:DNA binding"/>
    <property type="evidence" value="ECO:0007669"/>
    <property type="project" value="InterPro"/>
</dbReference>
<dbReference type="InterPro" id="IPR002514">
    <property type="entry name" value="Transposase_8"/>
</dbReference>
<evidence type="ECO:0000313" key="4">
    <source>
        <dbReference type="Proteomes" id="UP000092616"/>
    </source>
</evidence>
<feature type="coiled-coil region" evidence="2">
    <location>
        <begin position="64"/>
        <end position="91"/>
    </location>
</feature>
<keyword evidence="4" id="KW-1185">Reference proteome</keyword>
<dbReference type="GO" id="GO:0006313">
    <property type="term" value="P:DNA transposition"/>
    <property type="evidence" value="ECO:0007669"/>
    <property type="project" value="InterPro"/>
</dbReference>
<comment type="similarity">
    <text evidence="1">Belongs to the transposase 8 family.</text>
</comment>
<reference evidence="3 4" key="1">
    <citation type="submission" date="2016-06" db="EMBL/GenBank/DDBJ databases">
        <title>Draft genome of Moraxella atlantae CCUG 59586.</title>
        <authorList>
            <person name="Salva-Serra F."/>
            <person name="Engstrom-Jakobsson H."/>
            <person name="Thorell K."/>
            <person name="Gonzales-Siles L."/>
            <person name="Karlsson R."/>
            <person name="Boulund F."/>
            <person name="Engstrand L."/>
            <person name="Kristiansson E."/>
            <person name="Moore E."/>
        </authorList>
    </citation>
    <scope>NUCLEOTIDE SEQUENCE [LARGE SCALE GENOMIC DNA]</scope>
    <source>
        <strain evidence="3 4">CCUG 59586</strain>
    </source>
</reference>
<sequence>MKTKQYSTEVKTRAVELLIESQKDYPSLWAAIQAIAPKFGCTPETLRTWHRKHLAKQNPATLTTESQAARIAELEREIKELKQANEIIRKAAAFFAQAEKGRKPK</sequence>
<dbReference type="SUPFAM" id="SSF46689">
    <property type="entry name" value="Homeodomain-like"/>
    <property type="match status" value="1"/>
</dbReference>
<evidence type="ECO:0000256" key="2">
    <source>
        <dbReference type="SAM" id="Coils"/>
    </source>
</evidence>
<dbReference type="Proteomes" id="UP000092616">
    <property type="component" value="Unassembled WGS sequence"/>
</dbReference>
<comment type="caution">
    <text evidence="3">The sequence shown here is derived from an EMBL/GenBank/DDBJ whole genome shotgun (WGS) entry which is preliminary data.</text>
</comment>
<proteinExistence type="inferred from homology"/>
<dbReference type="AlphaFoldDB" id="A0A1B8QKY6"/>
<name>A0A1B8QKY6_9GAMM</name>